<evidence type="ECO:0000259" key="4">
    <source>
        <dbReference type="Pfam" id="PF00534"/>
    </source>
</evidence>
<dbReference type="PANTHER" id="PTHR12526:SF510">
    <property type="entry name" value="D-INOSITOL 3-PHOSPHATE GLYCOSYLTRANSFERASE"/>
    <property type="match status" value="1"/>
</dbReference>
<keyword evidence="1" id="KW-0328">Glycosyltransferase</keyword>
<reference evidence="6 7" key="1">
    <citation type="journal article" date="2020" name="Front. Microbiol.">
        <title>Design of Bacterial Strain-Specific qPCR Assays Using NGS Data and Publicly Available Resources and Its Application to Track Biocontrol Strains.</title>
        <authorList>
            <person name="Hernandez I."/>
            <person name="Sant C."/>
            <person name="Martinez R."/>
            <person name="Fernandez C."/>
        </authorList>
    </citation>
    <scope>NUCLEOTIDE SEQUENCE [LARGE SCALE GENOMIC DNA]</scope>
    <source>
        <strain evidence="6 7">B24</strain>
    </source>
</reference>
<feature type="domain" description="Glycosyl transferase family 1" evidence="4">
    <location>
        <begin position="236"/>
        <end position="382"/>
    </location>
</feature>
<dbReference type="GO" id="GO:0016757">
    <property type="term" value="F:glycosyltransferase activity"/>
    <property type="evidence" value="ECO:0007669"/>
    <property type="project" value="UniProtKB-KW"/>
</dbReference>
<feature type="region of interest" description="Disordered" evidence="3">
    <location>
        <begin position="1"/>
        <end position="44"/>
    </location>
</feature>
<dbReference type="InterPro" id="IPR028098">
    <property type="entry name" value="Glyco_trans_4-like_N"/>
</dbReference>
<dbReference type="Proteomes" id="UP000515708">
    <property type="component" value="Chromosome"/>
</dbReference>
<name>A0A7D7WIR7_9MICO</name>
<dbReference type="Pfam" id="PF00534">
    <property type="entry name" value="Glycos_transf_1"/>
    <property type="match status" value="1"/>
</dbReference>
<dbReference type="AlphaFoldDB" id="A0A7D7WIR7"/>
<evidence type="ECO:0000259" key="5">
    <source>
        <dbReference type="Pfam" id="PF13439"/>
    </source>
</evidence>
<feature type="domain" description="Glycosyltransferase subfamily 4-like N-terminal" evidence="5">
    <location>
        <begin position="64"/>
        <end position="227"/>
    </location>
</feature>
<dbReference type="InterPro" id="IPR001296">
    <property type="entry name" value="Glyco_trans_1"/>
</dbReference>
<dbReference type="EMBL" id="CP043732">
    <property type="protein sequence ID" value="QMU97410.1"/>
    <property type="molecule type" value="Genomic_DNA"/>
</dbReference>
<accession>A0A7D7WIR7</accession>
<dbReference type="Gene3D" id="3.40.50.2000">
    <property type="entry name" value="Glycogen Phosphorylase B"/>
    <property type="match status" value="2"/>
</dbReference>
<dbReference type="Pfam" id="PF13439">
    <property type="entry name" value="Glyco_transf_4"/>
    <property type="match status" value="1"/>
</dbReference>
<proteinExistence type="predicted"/>
<evidence type="ECO:0000256" key="3">
    <source>
        <dbReference type="SAM" id="MobiDB-lite"/>
    </source>
</evidence>
<organism evidence="6 7">
    <name type="scientific">Microbacterium esteraromaticum</name>
    <dbReference type="NCBI Taxonomy" id="57043"/>
    <lineage>
        <taxon>Bacteria</taxon>
        <taxon>Bacillati</taxon>
        <taxon>Actinomycetota</taxon>
        <taxon>Actinomycetes</taxon>
        <taxon>Micrococcales</taxon>
        <taxon>Microbacteriaceae</taxon>
        <taxon>Microbacterium</taxon>
    </lineage>
</organism>
<dbReference type="PANTHER" id="PTHR12526">
    <property type="entry name" value="GLYCOSYLTRANSFERASE"/>
    <property type="match status" value="1"/>
</dbReference>
<evidence type="ECO:0000313" key="7">
    <source>
        <dbReference type="Proteomes" id="UP000515708"/>
    </source>
</evidence>
<dbReference type="SUPFAM" id="SSF53756">
    <property type="entry name" value="UDP-Glycosyltransferase/glycogen phosphorylase"/>
    <property type="match status" value="1"/>
</dbReference>
<protein>
    <submittedName>
        <fullName evidence="6">Glycosyltransferase</fullName>
    </submittedName>
</protein>
<sequence>MAGRDDALGRAARRARRSGTTAGGPLPARPGADREAVPRDGAGGRVGGGVMHIVQIVPTIGSGSGVGGTAQRLALEFERLGHRVENFTADTARGHSRRRFRSLLLHRLSRVWYAVDFSLAGTRKARRFLADRPGAVSICHNAVMTGDVYVNHGIVFSSMRARGDAVWRMARNPLHTFTFVRDRIRYRGHSHRAIVALTDREVDELTRVYGRLAAPVTVIPHGVDLDRFGPPDEAQRTAARAALGLDAEHRVALFIGHELERKGVAEAIDALVHAPTVLLLVVGGDSAAIERMRRRAGRAGVAARVLFVGPQSDLPRYFSAADMFVFPSSYESYGLVITEALASGVPVIATPTGCAPDVIVDGVNGHLVDRDPAAIGELLERVAATDVDDWRSACRSSVEHLTWRAAAERYLALLREVTQQRAPEAAR</sequence>
<evidence type="ECO:0000256" key="2">
    <source>
        <dbReference type="ARBA" id="ARBA00022679"/>
    </source>
</evidence>
<keyword evidence="2 6" id="KW-0808">Transferase</keyword>
<evidence type="ECO:0000256" key="1">
    <source>
        <dbReference type="ARBA" id="ARBA00022676"/>
    </source>
</evidence>
<gene>
    <name evidence="6" type="ORF">FVO59_09415</name>
</gene>
<evidence type="ECO:0000313" key="6">
    <source>
        <dbReference type="EMBL" id="QMU97410.1"/>
    </source>
</evidence>